<dbReference type="Proteomes" id="UP000239866">
    <property type="component" value="Unassembled WGS sequence"/>
</dbReference>
<evidence type="ECO:0000313" key="5">
    <source>
        <dbReference type="EMBL" id="PSF09682.1"/>
    </source>
</evidence>
<comment type="caution">
    <text evidence="5">The sequence shown here is derived from an EMBL/GenBank/DDBJ whole genome shotgun (WGS) entry which is preliminary data.</text>
</comment>
<dbReference type="SUPFAM" id="SSF55729">
    <property type="entry name" value="Acyl-CoA N-acyltransferases (Nat)"/>
    <property type="match status" value="1"/>
</dbReference>
<dbReference type="GO" id="GO:0008791">
    <property type="term" value="F:arginine N-succinyltransferase activity"/>
    <property type="evidence" value="ECO:0007669"/>
    <property type="project" value="InterPro"/>
</dbReference>
<dbReference type="InterPro" id="IPR007041">
    <property type="entry name" value="Arg_succinylTrfase_AstA/AruG"/>
</dbReference>
<evidence type="ECO:0000313" key="6">
    <source>
        <dbReference type="Proteomes" id="UP000239866"/>
    </source>
</evidence>
<dbReference type="RefSeq" id="WP_106761981.1">
    <property type="nucleotide sequence ID" value="NZ_PXNP01000030.1"/>
</dbReference>
<proteinExistence type="predicted"/>
<name>A0A2T1KJ97_9GAMM</name>
<dbReference type="EMBL" id="PXNP01000030">
    <property type="protein sequence ID" value="PSF09682.1"/>
    <property type="molecule type" value="Genomic_DNA"/>
</dbReference>
<evidence type="ECO:0000256" key="1">
    <source>
        <dbReference type="ARBA" id="ARBA00022503"/>
    </source>
</evidence>
<keyword evidence="2 5" id="KW-0808">Transferase</keyword>
<dbReference type="PANTHER" id="PTHR30420">
    <property type="entry name" value="N-SUCCINYLARGININE DIHYDROLASE"/>
    <property type="match status" value="1"/>
</dbReference>
<dbReference type="AlphaFoldDB" id="A0A2T1KJ97"/>
<keyword evidence="6" id="KW-1185">Reference proteome</keyword>
<dbReference type="Pfam" id="PF04958">
    <property type="entry name" value="AstA"/>
    <property type="match status" value="1"/>
</dbReference>
<gene>
    <name evidence="5" type="ORF">C7H09_07580</name>
</gene>
<evidence type="ECO:0000256" key="4">
    <source>
        <dbReference type="SAM" id="MobiDB-lite"/>
    </source>
</evidence>
<dbReference type="OrthoDB" id="21121at2"/>
<accession>A0A2T1KJ97</accession>
<evidence type="ECO:0000256" key="2">
    <source>
        <dbReference type="ARBA" id="ARBA00022679"/>
    </source>
</evidence>
<dbReference type="NCBIfam" id="TIGR03243">
    <property type="entry name" value="arg_catab_AOST"/>
    <property type="match status" value="1"/>
</dbReference>
<sequence length="370" mass="40790">MIIRPVQHSDLPALFQIAQESGPGFTSLMPDKLALAARIEMSVRSFRTETPGTTEQRYLFVLEEPGTGAIMGTTGIVAGAGLEKPLHHFRHSTLVQHARTLGLRHSTDTLTRSHHYRNCTELCSLFLRPAFRKANAGKLLSKVRFAFIAQHPGRFPGQAIAQMRGFTLPDGRSPFWDWMQQHFVKLSFDEVSHLAGSGELSAIEALMPRHPLYTHLMDNAARSAIGQVHPQTRPALAMLEAEGFRHRGLVDLIDAGPTVECPTNRIASVRDSRVVAARILNLAGRAPADGPETIPLLVANDHREHFRATVINHQPKAAPCGEIQLTSEQAAALQVTTGTKLRILPLARSNKRIERPGQPELMEPHYAQSS</sequence>
<dbReference type="PANTHER" id="PTHR30420:SF1">
    <property type="entry name" value="ARGININE N-SUCCINYLTRANSFERASE"/>
    <property type="match status" value="1"/>
</dbReference>
<dbReference type="Gene3D" id="2.40.40.20">
    <property type="match status" value="1"/>
</dbReference>
<organism evidence="5 6">
    <name type="scientific">Marinobacter fuscus</name>
    <dbReference type="NCBI Taxonomy" id="2109942"/>
    <lineage>
        <taxon>Bacteria</taxon>
        <taxon>Pseudomonadati</taxon>
        <taxon>Pseudomonadota</taxon>
        <taxon>Gammaproteobacteria</taxon>
        <taxon>Pseudomonadales</taxon>
        <taxon>Marinobacteraceae</taxon>
        <taxon>Marinobacter</taxon>
    </lineage>
</organism>
<evidence type="ECO:0000256" key="3">
    <source>
        <dbReference type="ARBA" id="ARBA00023315"/>
    </source>
</evidence>
<keyword evidence="1" id="KW-0056">Arginine metabolism</keyword>
<dbReference type="InterPro" id="IPR016181">
    <property type="entry name" value="Acyl_CoA_acyltransferase"/>
</dbReference>
<dbReference type="GO" id="GO:0006527">
    <property type="term" value="P:L-arginine catabolic process"/>
    <property type="evidence" value="ECO:0007669"/>
    <property type="project" value="InterPro"/>
</dbReference>
<keyword evidence="3" id="KW-0012">Acyltransferase</keyword>
<feature type="region of interest" description="Disordered" evidence="4">
    <location>
        <begin position="350"/>
        <end position="370"/>
    </location>
</feature>
<protein>
    <submittedName>
        <fullName evidence="5">Arginine N-succinyltransferase</fullName>
    </submittedName>
</protein>
<reference evidence="5 6" key="1">
    <citation type="submission" date="2018-03" db="EMBL/GenBank/DDBJ databases">
        <title>Marinobacter brunus sp. nov., a marine bacterium of Gamma-proteobacteria isolated from the surface seawater of the South China Sea.</title>
        <authorList>
            <person name="Cheng H."/>
            <person name="Wu Y.-H."/>
            <person name="Xamxidin M."/>
            <person name="Xu X.-W."/>
        </authorList>
    </citation>
    <scope>NUCLEOTIDE SEQUENCE [LARGE SCALE GENOMIC DNA]</scope>
    <source>
        <strain evidence="5 6">NH169-3</strain>
    </source>
</reference>